<dbReference type="SUPFAM" id="SSF46894">
    <property type="entry name" value="C-terminal effector domain of the bipartite response regulators"/>
    <property type="match status" value="1"/>
</dbReference>
<dbReference type="Proteomes" id="UP000182661">
    <property type="component" value="Unassembled WGS sequence"/>
</dbReference>
<keyword evidence="3" id="KW-0804">Transcription</keyword>
<sequence length="244" mass="27194">MPVSPLSILSPNALDDYIDLRSVPKHRHFGQHPIVDRLRRAVPFDYIIISGIDVENFRFGDGFSIDTDIPPAFLEAYHADQLYTVDPFLLAAKSSGGIVVESEIDVLHEAPERLVYLQRTFNVFNRTLIPVLRGDTAYGAICFSRSTPFSKEELDFLSLMAEPMHSAFTRPLMERFAADQLRLTKGEMACLTEASRGLTSEAIAVATGYQNDTVNSYIKSAIKKIGASNRTQAIAEAIRRRLIA</sequence>
<keyword evidence="2 5" id="KW-0238">DNA-binding</keyword>
<dbReference type="GO" id="GO:0006355">
    <property type="term" value="P:regulation of DNA-templated transcription"/>
    <property type="evidence" value="ECO:0007669"/>
    <property type="project" value="InterPro"/>
</dbReference>
<feature type="domain" description="HTH luxR-type" evidence="4">
    <location>
        <begin position="176"/>
        <end position="241"/>
    </location>
</feature>
<dbReference type="InterPro" id="IPR016032">
    <property type="entry name" value="Sig_transdc_resp-reg_C-effctor"/>
</dbReference>
<name>A0A657LPL5_9HYPH</name>
<keyword evidence="6" id="KW-1185">Reference proteome</keyword>
<dbReference type="Pfam" id="PF00196">
    <property type="entry name" value="GerE"/>
    <property type="match status" value="1"/>
</dbReference>
<dbReference type="InterPro" id="IPR000792">
    <property type="entry name" value="Tscrpt_reg_LuxR_C"/>
</dbReference>
<keyword evidence="1" id="KW-0805">Transcription regulation</keyword>
<dbReference type="Gene3D" id="3.30.450.80">
    <property type="entry name" value="Transcription factor LuxR-like, autoinducer-binding domain"/>
    <property type="match status" value="1"/>
</dbReference>
<evidence type="ECO:0000313" key="6">
    <source>
        <dbReference type="Proteomes" id="UP000182661"/>
    </source>
</evidence>
<evidence type="ECO:0000259" key="4">
    <source>
        <dbReference type="PROSITE" id="PS50043"/>
    </source>
</evidence>
<dbReference type="InterPro" id="IPR036388">
    <property type="entry name" value="WH-like_DNA-bd_sf"/>
</dbReference>
<evidence type="ECO:0000256" key="1">
    <source>
        <dbReference type="ARBA" id="ARBA00023015"/>
    </source>
</evidence>
<dbReference type="InterPro" id="IPR036693">
    <property type="entry name" value="TF_LuxR_autoind-bd_dom_sf"/>
</dbReference>
<dbReference type="PROSITE" id="PS50043">
    <property type="entry name" value="HTH_LUXR_2"/>
    <property type="match status" value="1"/>
</dbReference>
<gene>
    <name evidence="5" type="ORF">AX760_20445</name>
</gene>
<dbReference type="EMBL" id="LSRP01000099">
    <property type="protein sequence ID" value="OJF94415.1"/>
    <property type="molecule type" value="Genomic_DNA"/>
</dbReference>
<accession>A0A657LPL5</accession>
<dbReference type="GO" id="GO:0003677">
    <property type="term" value="F:DNA binding"/>
    <property type="evidence" value="ECO:0007669"/>
    <property type="project" value="UniProtKB-KW"/>
</dbReference>
<evidence type="ECO:0000256" key="2">
    <source>
        <dbReference type="ARBA" id="ARBA00023125"/>
    </source>
</evidence>
<evidence type="ECO:0000313" key="5">
    <source>
        <dbReference type="EMBL" id="OJF94415.1"/>
    </source>
</evidence>
<dbReference type="Gene3D" id="1.10.10.10">
    <property type="entry name" value="Winged helix-like DNA-binding domain superfamily/Winged helix DNA-binding domain"/>
    <property type="match status" value="1"/>
</dbReference>
<dbReference type="Pfam" id="PF03472">
    <property type="entry name" value="Autoind_bind"/>
    <property type="match status" value="1"/>
</dbReference>
<proteinExistence type="predicted"/>
<comment type="caution">
    <text evidence="5">The sequence shown here is derived from an EMBL/GenBank/DDBJ whole genome shotgun (WGS) entry which is preliminary data.</text>
</comment>
<dbReference type="SUPFAM" id="SSF75516">
    <property type="entry name" value="Pheromone-binding domain of LuxR-like quorum-sensing transcription factors"/>
    <property type="match status" value="1"/>
</dbReference>
<dbReference type="SMART" id="SM00421">
    <property type="entry name" value="HTH_LUXR"/>
    <property type="match status" value="1"/>
</dbReference>
<organism evidence="5 6">
    <name type="scientific">Pararhizobium antarcticum</name>
    <dbReference type="NCBI Taxonomy" id="1798805"/>
    <lineage>
        <taxon>Bacteria</taxon>
        <taxon>Pseudomonadati</taxon>
        <taxon>Pseudomonadota</taxon>
        <taxon>Alphaproteobacteria</taxon>
        <taxon>Hyphomicrobiales</taxon>
        <taxon>Rhizobiaceae</taxon>
        <taxon>Rhizobium/Agrobacterium group</taxon>
        <taxon>Pararhizobium</taxon>
    </lineage>
</organism>
<dbReference type="AlphaFoldDB" id="A0A657LPL5"/>
<dbReference type="OrthoDB" id="7170628at2"/>
<dbReference type="InterPro" id="IPR005143">
    <property type="entry name" value="TF_LuxR_autoind-bd_dom"/>
</dbReference>
<reference evidence="5 6" key="1">
    <citation type="submission" date="2016-02" db="EMBL/GenBank/DDBJ databases">
        <title>Genome sequencing of a beta-galactosidase producing bacteria Rhizobium sp. 59.</title>
        <authorList>
            <person name="Wang D."/>
            <person name="Kot W."/>
            <person name="Qin Y."/>
            <person name="Hansen L."/>
            <person name="Naqvi K."/>
            <person name="Rensing C."/>
        </authorList>
    </citation>
    <scope>NUCLEOTIDE SEQUENCE [LARGE SCALE GENOMIC DNA]</scope>
    <source>
        <strain evidence="5 6">59</strain>
    </source>
</reference>
<dbReference type="CDD" id="cd06170">
    <property type="entry name" value="LuxR_C_like"/>
    <property type="match status" value="1"/>
</dbReference>
<dbReference type="PROSITE" id="PS00622">
    <property type="entry name" value="HTH_LUXR_1"/>
    <property type="match status" value="1"/>
</dbReference>
<dbReference type="RefSeq" id="WP_071834220.1">
    <property type="nucleotide sequence ID" value="NZ_LSRP01000099.1"/>
</dbReference>
<protein>
    <submittedName>
        <fullName evidence="5">DNA-binding protein</fullName>
    </submittedName>
</protein>
<evidence type="ECO:0000256" key="3">
    <source>
        <dbReference type="ARBA" id="ARBA00023163"/>
    </source>
</evidence>